<name>A0ABT9Z0E2_9BACI</name>
<feature type="transmembrane region" description="Helical" evidence="4">
    <location>
        <begin position="158"/>
        <end position="180"/>
    </location>
</feature>
<protein>
    <submittedName>
        <fullName evidence="6">Methyl-accepting chemotaxis protein</fullName>
    </submittedName>
</protein>
<feature type="transmembrane region" description="Helical" evidence="4">
    <location>
        <begin position="9"/>
        <end position="31"/>
    </location>
</feature>
<feature type="transmembrane region" description="Helical" evidence="4">
    <location>
        <begin position="127"/>
        <end position="146"/>
    </location>
</feature>
<dbReference type="SMART" id="SM00283">
    <property type="entry name" value="MA"/>
    <property type="match status" value="1"/>
</dbReference>
<dbReference type="PROSITE" id="PS50111">
    <property type="entry name" value="CHEMOTAXIS_TRANSDUC_2"/>
    <property type="match status" value="1"/>
</dbReference>
<evidence type="ECO:0000256" key="1">
    <source>
        <dbReference type="ARBA" id="ARBA00023224"/>
    </source>
</evidence>
<evidence type="ECO:0000313" key="7">
    <source>
        <dbReference type="Proteomes" id="UP001232245"/>
    </source>
</evidence>
<feature type="compositionally biased region" description="Basic and acidic residues" evidence="3">
    <location>
        <begin position="476"/>
        <end position="486"/>
    </location>
</feature>
<keyword evidence="1 2" id="KW-0807">Transducer</keyword>
<keyword evidence="4" id="KW-1133">Transmembrane helix</keyword>
<dbReference type="PANTHER" id="PTHR32089">
    <property type="entry name" value="METHYL-ACCEPTING CHEMOTAXIS PROTEIN MCPB"/>
    <property type="match status" value="1"/>
</dbReference>
<feature type="domain" description="Methyl-accepting transducer" evidence="5">
    <location>
        <begin position="225"/>
        <end position="461"/>
    </location>
</feature>
<keyword evidence="4" id="KW-0812">Transmembrane</keyword>
<dbReference type="CDD" id="cd11386">
    <property type="entry name" value="MCP_signal"/>
    <property type="match status" value="1"/>
</dbReference>
<keyword evidence="7" id="KW-1185">Reference proteome</keyword>
<proteinExistence type="predicted"/>
<dbReference type="Gene3D" id="1.10.287.950">
    <property type="entry name" value="Methyl-accepting chemotaxis protein"/>
    <property type="match status" value="1"/>
</dbReference>
<dbReference type="Proteomes" id="UP001232245">
    <property type="component" value="Unassembled WGS sequence"/>
</dbReference>
<dbReference type="RefSeq" id="WP_174879309.1">
    <property type="nucleotide sequence ID" value="NZ_CADEPK010000012.1"/>
</dbReference>
<dbReference type="Pfam" id="PF00015">
    <property type="entry name" value="MCPsignal"/>
    <property type="match status" value="1"/>
</dbReference>
<feature type="region of interest" description="Disordered" evidence="3">
    <location>
        <begin position="465"/>
        <end position="486"/>
    </location>
</feature>
<evidence type="ECO:0000313" key="6">
    <source>
        <dbReference type="EMBL" id="MDQ0225662.1"/>
    </source>
</evidence>
<feature type="transmembrane region" description="Helical" evidence="4">
    <location>
        <begin position="51"/>
        <end position="71"/>
    </location>
</feature>
<feature type="transmembrane region" description="Helical" evidence="4">
    <location>
        <begin position="83"/>
        <end position="100"/>
    </location>
</feature>
<keyword evidence="4" id="KW-0472">Membrane</keyword>
<organism evidence="6 7">
    <name type="scientific">Metabacillus niabensis</name>
    <dbReference type="NCBI Taxonomy" id="324854"/>
    <lineage>
        <taxon>Bacteria</taxon>
        <taxon>Bacillati</taxon>
        <taxon>Bacillota</taxon>
        <taxon>Bacilli</taxon>
        <taxon>Bacillales</taxon>
        <taxon>Bacillaceae</taxon>
        <taxon>Metabacillus</taxon>
    </lineage>
</organism>
<gene>
    <name evidence="6" type="ORF">J2S02_002006</name>
</gene>
<dbReference type="PANTHER" id="PTHR32089:SF114">
    <property type="entry name" value="METHYL-ACCEPTING CHEMOTAXIS PROTEIN MCPB"/>
    <property type="match status" value="1"/>
</dbReference>
<evidence type="ECO:0000259" key="5">
    <source>
        <dbReference type="PROSITE" id="PS50111"/>
    </source>
</evidence>
<sequence length="513" mass="56446">MINKKNKLMLLITSLVIILVIIVNILGRFYHLFDHGHVMEHSVTSYEIEKSFSLLLNLLLFIPILLVLASFGLYKKKPSHQAIPYLLTLALTFGSIAIISGGGGRVEFHFSIFMVVAALGYYQNIRLLTLMTTIFTLQHLLGFFIFPEVVFGVHSYSFFMLIIHACFLLLTSSAVGWQVVSTKSIEDALMIQQREQRGKIIEEIVTSLSSTSKQLTQLSQLLKNDAQSTFHASSQLSEAISQVASGFETQKHSVEKNVAIISSISSGIQTVSQNAQIATEKANISAEQANKGSKLVLDLSKQITEINQSVEESFHTITTLHNSSQDIEHIIEVISTISDQTNLLALNASIEAARAGEYGKGFSVVANEVRKLAEQSAESSKHIAALVKQNLVEANKSVTAMERVKSNAKSGLALIQDSNRVFNQIFESSNSVATQIGEISTLADKLSLSSETVNSSMVDMASVTEKSVQSTQHAQHTTEKQHQQTEKTMKAVFDLSQVIEELEAVITKLQVEQ</sequence>
<dbReference type="EMBL" id="JAUSTZ010000003">
    <property type="protein sequence ID" value="MDQ0225662.1"/>
    <property type="molecule type" value="Genomic_DNA"/>
</dbReference>
<dbReference type="InterPro" id="IPR004089">
    <property type="entry name" value="MCPsignal_dom"/>
</dbReference>
<accession>A0ABT9Z0E2</accession>
<evidence type="ECO:0000256" key="3">
    <source>
        <dbReference type="SAM" id="MobiDB-lite"/>
    </source>
</evidence>
<evidence type="ECO:0000256" key="4">
    <source>
        <dbReference type="SAM" id="Phobius"/>
    </source>
</evidence>
<comment type="caution">
    <text evidence="6">The sequence shown here is derived from an EMBL/GenBank/DDBJ whole genome shotgun (WGS) entry which is preliminary data.</text>
</comment>
<evidence type="ECO:0000256" key="2">
    <source>
        <dbReference type="PROSITE-ProRule" id="PRU00284"/>
    </source>
</evidence>
<dbReference type="SUPFAM" id="SSF58104">
    <property type="entry name" value="Methyl-accepting chemotaxis protein (MCP) signaling domain"/>
    <property type="match status" value="1"/>
</dbReference>
<reference evidence="6 7" key="1">
    <citation type="submission" date="2023-07" db="EMBL/GenBank/DDBJ databases">
        <title>Genomic Encyclopedia of Type Strains, Phase IV (KMG-IV): sequencing the most valuable type-strain genomes for metagenomic binning, comparative biology and taxonomic classification.</title>
        <authorList>
            <person name="Goeker M."/>
        </authorList>
    </citation>
    <scope>NUCLEOTIDE SEQUENCE [LARGE SCALE GENOMIC DNA]</scope>
    <source>
        <strain evidence="6 7">DSM 17723</strain>
    </source>
</reference>